<dbReference type="InterPro" id="IPR052897">
    <property type="entry name" value="Sec-Metab_Biosynth_Hydrolase"/>
</dbReference>
<sequence length="150" mass="16284">MLCDVRSTNHCPCPRCVAHWECFNILRALLEAEGYDSIALTLPSVGSEKAVQNMDEDVTTISEAVTRLAEDGNDVVIAPHSYGVVPVSEALEHLGKKGRQNMGKVGGVTRIVFLIAWMIPPAASVRRTLSDLSAMGHNEMAINMQVRPPS</sequence>
<gene>
    <name evidence="1" type="ORF">K469DRAFT_769740</name>
</gene>
<dbReference type="Proteomes" id="UP000800200">
    <property type="component" value="Unassembled WGS sequence"/>
</dbReference>
<dbReference type="Gene3D" id="3.40.50.1820">
    <property type="entry name" value="alpha/beta hydrolase"/>
    <property type="match status" value="1"/>
</dbReference>
<name>A0A6A6EBI9_9PEZI</name>
<organism evidence="1 2">
    <name type="scientific">Zopfia rhizophila CBS 207.26</name>
    <dbReference type="NCBI Taxonomy" id="1314779"/>
    <lineage>
        <taxon>Eukaryota</taxon>
        <taxon>Fungi</taxon>
        <taxon>Dikarya</taxon>
        <taxon>Ascomycota</taxon>
        <taxon>Pezizomycotina</taxon>
        <taxon>Dothideomycetes</taxon>
        <taxon>Dothideomycetes incertae sedis</taxon>
        <taxon>Zopfiaceae</taxon>
        <taxon>Zopfia</taxon>
    </lineage>
</organism>
<evidence type="ECO:0000313" key="2">
    <source>
        <dbReference type="Proteomes" id="UP000800200"/>
    </source>
</evidence>
<reference evidence="1" key="1">
    <citation type="journal article" date="2020" name="Stud. Mycol.">
        <title>101 Dothideomycetes genomes: a test case for predicting lifestyles and emergence of pathogens.</title>
        <authorList>
            <person name="Haridas S."/>
            <person name="Albert R."/>
            <person name="Binder M."/>
            <person name="Bloem J."/>
            <person name="Labutti K."/>
            <person name="Salamov A."/>
            <person name="Andreopoulos B."/>
            <person name="Baker S."/>
            <person name="Barry K."/>
            <person name="Bills G."/>
            <person name="Bluhm B."/>
            <person name="Cannon C."/>
            <person name="Castanera R."/>
            <person name="Culley D."/>
            <person name="Daum C."/>
            <person name="Ezra D."/>
            <person name="Gonzalez J."/>
            <person name="Henrissat B."/>
            <person name="Kuo A."/>
            <person name="Liang C."/>
            <person name="Lipzen A."/>
            <person name="Lutzoni F."/>
            <person name="Magnuson J."/>
            <person name="Mondo S."/>
            <person name="Nolan M."/>
            <person name="Ohm R."/>
            <person name="Pangilinan J."/>
            <person name="Park H.-J."/>
            <person name="Ramirez L."/>
            <person name="Alfaro M."/>
            <person name="Sun H."/>
            <person name="Tritt A."/>
            <person name="Yoshinaga Y."/>
            <person name="Zwiers L.-H."/>
            <person name="Turgeon B."/>
            <person name="Goodwin S."/>
            <person name="Spatafora J."/>
            <person name="Crous P."/>
            <person name="Grigoriev I."/>
        </authorList>
    </citation>
    <scope>NUCLEOTIDE SEQUENCE</scope>
    <source>
        <strain evidence="1">CBS 207.26</strain>
    </source>
</reference>
<dbReference type="OrthoDB" id="1263307at2759"/>
<dbReference type="EMBL" id="ML994625">
    <property type="protein sequence ID" value="KAF2187919.1"/>
    <property type="molecule type" value="Genomic_DNA"/>
</dbReference>
<evidence type="ECO:0008006" key="3">
    <source>
        <dbReference type="Google" id="ProtNLM"/>
    </source>
</evidence>
<proteinExistence type="predicted"/>
<dbReference type="PANTHER" id="PTHR37017:SF11">
    <property type="entry name" value="ESTERASE_LIPASE_THIOESTERASE DOMAIN-CONTAINING PROTEIN"/>
    <property type="match status" value="1"/>
</dbReference>
<dbReference type="SUPFAM" id="SSF53474">
    <property type="entry name" value="alpha/beta-Hydrolases"/>
    <property type="match status" value="1"/>
</dbReference>
<evidence type="ECO:0000313" key="1">
    <source>
        <dbReference type="EMBL" id="KAF2187919.1"/>
    </source>
</evidence>
<keyword evidence="2" id="KW-1185">Reference proteome</keyword>
<protein>
    <recommendedName>
        <fullName evidence="3">AB hydrolase-1 domain-containing protein</fullName>
    </recommendedName>
</protein>
<dbReference type="InterPro" id="IPR029058">
    <property type="entry name" value="AB_hydrolase_fold"/>
</dbReference>
<dbReference type="PANTHER" id="PTHR37017">
    <property type="entry name" value="AB HYDROLASE-1 DOMAIN-CONTAINING PROTEIN-RELATED"/>
    <property type="match status" value="1"/>
</dbReference>
<accession>A0A6A6EBI9</accession>
<dbReference type="AlphaFoldDB" id="A0A6A6EBI9"/>